<accession>K0TJG6</accession>
<sequence>MRCVRANGISRIQKCWQTRDGSTEDQPRAVRDTPQLLAVCEGCEIRVFGISCHLIPPGKPRDHKAVESSEARPGAGGAREAKGDADDHCSFPVFRAHHVTAVDSAPPPPPHRPPAPLRCSAGEAWGYKSHRMSLLIFSGFAGSACQSGGAPDVHIQTRHVFPIVGQTLA</sequence>
<comment type="caution">
    <text evidence="2">The sequence shown here is derived from an EMBL/GenBank/DDBJ whole genome shotgun (WGS) entry which is preliminary data.</text>
</comment>
<evidence type="ECO:0000313" key="2">
    <source>
        <dbReference type="EMBL" id="EJK77274.1"/>
    </source>
</evidence>
<gene>
    <name evidence="2" type="ORF">THAOC_00903</name>
</gene>
<organism evidence="2 3">
    <name type="scientific">Thalassiosira oceanica</name>
    <name type="common">Marine diatom</name>
    <dbReference type="NCBI Taxonomy" id="159749"/>
    <lineage>
        <taxon>Eukaryota</taxon>
        <taxon>Sar</taxon>
        <taxon>Stramenopiles</taxon>
        <taxon>Ochrophyta</taxon>
        <taxon>Bacillariophyta</taxon>
        <taxon>Coscinodiscophyceae</taxon>
        <taxon>Thalassiosirophycidae</taxon>
        <taxon>Thalassiosirales</taxon>
        <taxon>Thalassiosiraceae</taxon>
        <taxon>Thalassiosira</taxon>
    </lineage>
</organism>
<feature type="compositionally biased region" description="Basic and acidic residues" evidence="1">
    <location>
        <begin position="59"/>
        <end position="70"/>
    </location>
</feature>
<dbReference type="Proteomes" id="UP000266841">
    <property type="component" value="Unassembled WGS sequence"/>
</dbReference>
<evidence type="ECO:0000256" key="1">
    <source>
        <dbReference type="SAM" id="MobiDB-lite"/>
    </source>
</evidence>
<dbReference type="AlphaFoldDB" id="K0TJG6"/>
<keyword evidence="3" id="KW-1185">Reference proteome</keyword>
<evidence type="ECO:0000313" key="3">
    <source>
        <dbReference type="Proteomes" id="UP000266841"/>
    </source>
</evidence>
<protein>
    <submittedName>
        <fullName evidence="2">Uncharacterized protein</fullName>
    </submittedName>
</protein>
<dbReference type="EMBL" id="AGNL01001085">
    <property type="protein sequence ID" value="EJK77274.1"/>
    <property type="molecule type" value="Genomic_DNA"/>
</dbReference>
<reference evidence="2 3" key="1">
    <citation type="journal article" date="2012" name="Genome Biol.">
        <title>Genome and low-iron response of an oceanic diatom adapted to chronic iron limitation.</title>
        <authorList>
            <person name="Lommer M."/>
            <person name="Specht M."/>
            <person name="Roy A.S."/>
            <person name="Kraemer L."/>
            <person name="Andreson R."/>
            <person name="Gutowska M.A."/>
            <person name="Wolf J."/>
            <person name="Bergner S.V."/>
            <person name="Schilhabel M.B."/>
            <person name="Klostermeier U.C."/>
            <person name="Beiko R.G."/>
            <person name="Rosenstiel P."/>
            <person name="Hippler M."/>
            <person name="Laroche J."/>
        </authorList>
    </citation>
    <scope>NUCLEOTIDE SEQUENCE [LARGE SCALE GENOMIC DNA]</scope>
    <source>
        <strain evidence="2 3">CCMP1005</strain>
    </source>
</reference>
<name>K0TJG6_THAOC</name>
<proteinExistence type="predicted"/>
<feature type="region of interest" description="Disordered" evidence="1">
    <location>
        <begin position="59"/>
        <end position="85"/>
    </location>
</feature>